<evidence type="ECO:0000259" key="1">
    <source>
        <dbReference type="PROSITE" id="PS50181"/>
    </source>
</evidence>
<dbReference type="Proteomes" id="UP000683360">
    <property type="component" value="Unassembled WGS sequence"/>
</dbReference>
<dbReference type="OrthoDB" id="9974792at2759"/>
<feature type="domain" description="F-box" evidence="1">
    <location>
        <begin position="9"/>
        <end position="55"/>
    </location>
</feature>
<dbReference type="Gene3D" id="1.20.1280.50">
    <property type="match status" value="1"/>
</dbReference>
<dbReference type="PROSITE" id="PS50181">
    <property type="entry name" value="FBOX"/>
    <property type="match status" value="1"/>
</dbReference>
<dbReference type="InterPro" id="IPR001810">
    <property type="entry name" value="F-box_dom"/>
</dbReference>
<dbReference type="InterPro" id="IPR036047">
    <property type="entry name" value="F-box-like_dom_sf"/>
</dbReference>
<organism evidence="2 3">
    <name type="scientific">Mytilus edulis</name>
    <name type="common">Blue mussel</name>
    <dbReference type="NCBI Taxonomy" id="6550"/>
    <lineage>
        <taxon>Eukaryota</taxon>
        <taxon>Metazoa</taxon>
        <taxon>Spiralia</taxon>
        <taxon>Lophotrochozoa</taxon>
        <taxon>Mollusca</taxon>
        <taxon>Bivalvia</taxon>
        <taxon>Autobranchia</taxon>
        <taxon>Pteriomorphia</taxon>
        <taxon>Mytilida</taxon>
        <taxon>Mytiloidea</taxon>
        <taxon>Mytilidae</taxon>
        <taxon>Mytilinae</taxon>
        <taxon>Mytilus</taxon>
    </lineage>
</organism>
<dbReference type="SUPFAM" id="SSF81383">
    <property type="entry name" value="F-box domain"/>
    <property type="match status" value="1"/>
</dbReference>
<dbReference type="Gene3D" id="3.80.10.10">
    <property type="entry name" value="Ribonuclease Inhibitor"/>
    <property type="match status" value="1"/>
</dbReference>
<dbReference type="SUPFAM" id="SSF52047">
    <property type="entry name" value="RNI-like"/>
    <property type="match status" value="1"/>
</dbReference>
<protein>
    <submittedName>
        <fullName evidence="2">FBXL3</fullName>
    </submittedName>
</protein>
<name>A0A8S3S8L0_MYTED</name>
<dbReference type="SMART" id="SM00256">
    <property type="entry name" value="FBOX"/>
    <property type="match status" value="1"/>
</dbReference>
<proteinExistence type="predicted"/>
<dbReference type="EMBL" id="CAJPWZ010001489">
    <property type="protein sequence ID" value="CAG2216683.1"/>
    <property type="molecule type" value="Genomic_DNA"/>
</dbReference>
<reference evidence="2" key="1">
    <citation type="submission" date="2021-03" db="EMBL/GenBank/DDBJ databases">
        <authorList>
            <person name="Bekaert M."/>
        </authorList>
    </citation>
    <scope>NUCLEOTIDE SEQUENCE</scope>
</reference>
<dbReference type="PANTHER" id="PTHR20872">
    <property type="match status" value="1"/>
</dbReference>
<gene>
    <name evidence="2" type="ORF">MEDL_30391</name>
</gene>
<dbReference type="PANTHER" id="PTHR20872:SF1">
    <property type="entry name" value="F-BOX DOMAIN-CONTAINING PROTEIN"/>
    <property type="match status" value="1"/>
</dbReference>
<comment type="caution">
    <text evidence="2">The sequence shown here is derived from an EMBL/GenBank/DDBJ whole genome shotgun (WGS) entry which is preliminary data.</text>
</comment>
<dbReference type="AlphaFoldDB" id="A0A8S3S8L0"/>
<dbReference type="InterPro" id="IPR032675">
    <property type="entry name" value="LRR_dom_sf"/>
</dbReference>
<accession>A0A8S3S8L0</accession>
<keyword evidence="3" id="KW-1185">Reference proteome</keyword>
<evidence type="ECO:0000313" key="2">
    <source>
        <dbReference type="EMBL" id="CAG2216683.1"/>
    </source>
</evidence>
<evidence type="ECO:0000313" key="3">
    <source>
        <dbReference type="Proteomes" id="UP000683360"/>
    </source>
</evidence>
<sequence>MEENECQQRLFLTDLPMEIIIHILQFLPLSSKYRASMVCHSMYNIFNDPELWRQYEVCIESDKDNDSITIEEHDAKILISKFGKYFKILTINICGHLIGMPKDWHPVLLKLSNQCSLEKLILKVGPYYPGSESLRKKIPRPPKEDMVVLLSLIRNAKRIKQLDIQYWPFLPDYHEDQDIIKVIVRNPTFHRLEHLSILWPDSRQMLSVYQPTLPNRRMVLELVSHLKNIKSLRLRSTMLSNDLLKEFAHCERVDKLQLMKIYVTHGKSNPQFHIPFINPSSWKCLTDINPNFSVNCWVIPRVQAAVLSNMLTFDCPLSRVVFLEWSRVTDLMLESITSKYSKTLKRFELYCGLKNYDNSLIRMVEECTSLKHLVIKSCTWYGLQYRTVIKLAASRGSGWKTFLIDEKNVSIVDNIDHAENDEMVDHIENKLKGIAIDPENDDRKMKRMELKESLAAILGSEFDDRRKALIIYRNKDGVQI</sequence>
<dbReference type="Pfam" id="PF12937">
    <property type="entry name" value="F-box-like"/>
    <property type="match status" value="1"/>
</dbReference>